<dbReference type="EMBL" id="CP036422">
    <property type="protein sequence ID" value="QFU77809.1"/>
    <property type="molecule type" value="Genomic_DNA"/>
</dbReference>
<protein>
    <submittedName>
        <fullName evidence="3">Nitrilase</fullName>
    </submittedName>
</protein>
<dbReference type="InterPro" id="IPR036526">
    <property type="entry name" value="C-N_Hydrolase_sf"/>
</dbReference>
<organism evidence="3 4">
    <name type="scientific">Halioglobus maricola</name>
    <dbReference type="NCBI Taxonomy" id="2601894"/>
    <lineage>
        <taxon>Bacteria</taxon>
        <taxon>Pseudomonadati</taxon>
        <taxon>Pseudomonadota</taxon>
        <taxon>Gammaproteobacteria</taxon>
        <taxon>Cellvibrionales</taxon>
        <taxon>Halieaceae</taxon>
        <taxon>Halioglobus</taxon>
    </lineage>
</organism>
<dbReference type="SUPFAM" id="SSF56317">
    <property type="entry name" value="Carbon-nitrogen hydrolase"/>
    <property type="match status" value="1"/>
</dbReference>
<dbReference type="GO" id="GO:0016811">
    <property type="term" value="F:hydrolase activity, acting on carbon-nitrogen (but not peptide) bonds, in linear amides"/>
    <property type="evidence" value="ECO:0007669"/>
    <property type="project" value="TreeGrafter"/>
</dbReference>
<dbReference type="InterPro" id="IPR003010">
    <property type="entry name" value="C-N_Hydrolase"/>
</dbReference>
<evidence type="ECO:0000259" key="2">
    <source>
        <dbReference type="PROSITE" id="PS50263"/>
    </source>
</evidence>
<dbReference type="OrthoDB" id="9803803at2"/>
<reference evidence="3 4" key="1">
    <citation type="submission" date="2019-02" db="EMBL/GenBank/DDBJ databases">
        <authorList>
            <person name="Li S.-H."/>
        </authorList>
    </citation>
    <scope>NUCLEOTIDE SEQUENCE [LARGE SCALE GENOMIC DNA]</scope>
    <source>
        <strain evidence="3 4">IMCC14385</strain>
    </source>
</reference>
<dbReference type="PROSITE" id="PS50263">
    <property type="entry name" value="CN_HYDROLASE"/>
    <property type="match status" value="1"/>
</dbReference>
<dbReference type="KEGG" id="halc:EY643_07700"/>
<name>A0A5P9NQ79_9GAMM</name>
<evidence type="ECO:0000313" key="3">
    <source>
        <dbReference type="EMBL" id="QFU77809.1"/>
    </source>
</evidence>
<dbReference type="InterPro" id="IPR050345">
    <property type="entry name" value="Aliph_Amidase/BUP"/>
</dbReference>
<dbReference type="Gene3D" id="3.60.110.10">
    <property type="entry name" value="Carbon-nitrogen hydrolase"/>
    <property type="match status" value="1"/>
</dbReference>
<dbReference type="PANTHER" id="PTHR43674">
    <property type="entry name" value="NITRILASE C965.09-RELATED"/>
    <property type="match status" value="1"/>
</dbReference>
<sequence length="327" mass="35792">MLSVDDARASMFETIARIDGLIAGSQGFLRSFVGMPTTLVVLPEYFLTSFPLGESIEAWQAKACIEIGGPEYEKLGEVAQKHGIYLSGNAYELDPHFTNLYFQTSFIIDPCGDVVLRYRRLVSMFAPTPHDVLDQYLDAYGEDSLFPVAETDIGRLACVASEEILYPELTRAHALRGAEIICHSSSEVGSPQDTPKNIAKRARAYENGVYVVSANSAGINQIPFPAQSTNHHSQVVNYLGAILGEAGSGESMCGNGEVDLNALRRSRRKAGMTNCLARQRLELFSRVYTGDPVYPANSLAGVETVERSHFQGTLQHTIHDLAERGII</sequence>
<evidence type="ECO:0000256" key="1">
    <source>
        <dbReference type="ARBA" id="ARBA00022801"/>
    </source>
</evidence>
<gene>
    <name evidence="3" type="ORF">EY643_07700</name>
</gene>
<proteinExistence type="predicted"/>
<dbReference type="Pfam" id="PF00795">
    <property type="entry name" value="CN_hydrolase"/>
    <property type="match status" value="1"/>
</dbReference>
<dbReference type="Proteomes" id="UP000326287">
    <property type="component" value="Chromosome"/>
</dbReference>
<accession>A0A5P9NQ79</accession>
<dbReference type="AlphaFoldDB" id="A0A5P9NQ79"/>
<keyword evidence="1" id="KW-0378">Hydrolase</keyword>
<feature type="domain" description="CN hydrolase" evidence="2">
    <location>
        <begin position="1"/>
        <end position="260"/>
    </location>
</feature>
<dbReference type="PANTHER" id="PTHR43674:SF16">
    <property type="entry name" value="CARBON-NITROGEN FAMILY, PUTATIVE (AFU_ORTHOLOGUE AFUA_5G02350)-RELATED"/>
    <property type="match status" value="1"/>
</dbReference>
<keyword evidence="4" id="KW-1185">Reference proteome</keyword>
<evidence type="ECO:0000313" key="4">
    <source>
        <dbReference type="Proteomes" id="UP000326287"/>
    </source>
</evidence>